<organism evidence="5">
    <name type="scientific">Salvia splendens</name>
    <name type="common">Scarlet sage</name>
    <dbReference type="NCBI Taxonomy" id="180675"/>
    <lineage>
        <taxon>Eukaryota</taxon>
        <taxon>Viridiplantae</taxon>
        <taxon>Streptophyta</taxon>
        <taxon>Embryophyta</taxon>
        <taxon>Tracheophyta</taxon>
        <taxon>Spermatophyta</taxon>
        <taxon>Magnoliopsida</taxon>
        <taxon>eudicotyledons</taxon>
        <taxon>Gunneridae</taxon>
        <taxon>Pentapetalae</taxon>
        <taxon>asterids</taxon>
        <taxon>lamiids</taxon>
        <taxon>Lamiales</taxon>
        <taxon>Lamiaceae</taxon>
        <taxon>Nepetoideae</taxon>
        <taxon>Mentheae</taxon>
        <taxon>Salviinae</taxon>
        <taxon>Salvia</taxon>
        <taxon>Salvia subgen. Calosphace</taxon>
        <taxon>core Calosphace</taxon>
    </lineage>
</organism>
<evidence type="ECO:0000313" key="5">
    <source>
        <dbReference type="EMBL" id="KAG6392368.1"/>
    </source>
</evidence>
<dbReference type="EMBL" id="PNBA02000018">
    <property type="protein sequence ID" value="KAG6392368.1"/>
    <property type="molecule type" value="Genomic_DNA"/>
</dbReference>
<dbReference type="GO" id="GO:0000785">
    <property type="term" value="C:chromatin"/>
    <property type="evidence" value="ECO:0007669"/>
    <property type="project" value="TreeGrafter"/>
</dbReference>
<name>A0A8X8Z5Q0_SALSN</name>
<keyword evidence="4" id="KW-0539">Nucleus</keyword>
<comment type="similarity">
    <text evidence="2">Belongs to the JARID1 histone demethylase family.</text>
</comment>
<evidence type="ECO:0000313" key="6">
    <source>
        <dbReference type="Proteomes" id="UP000298416"/>
    </source>
</evidence>
<dbReference type="GO" id="GO:0000118">
    <property type="term" value="C:histone deacetylase complex"/>
    <property type="evidence" value="ECO:0007669"/>
    <property type="project" value="TreeGrafter"/>
</dbReference>
<sequence length="95" mass="11209">MNLDTYCCPVEEVIHPIHDQTFYLTKAHKAKLKEEFGCPHQVRNLKPCTKVAADFVSPENLHECLKLTEEFRKLPRDHRAKEDKLEVGYRYPRTL</sequence>
<dbReference type="GO" id="GO:0003712">
    <property type="term" value="F:transcription coregulator activity"/>
    <property type="evidence" value="ECO:0007669"/>
    <property type="project" value="TreeGrafter"/>
</dbReference>
<reference evidence="5" key="1">
    <citation type="submission" date="2018-01" db="EMBL/GenBank/DDBJ databases">
        <authorList>
            <person name="Mao J.F."/>
        </authorList>
    </citation>
    <scope>NUCLEOTIDE SEQUENCE</scope>
    <source>
        <strain evidence="5">Huo1</strain>
        <tissue evidence="5">Leaf</tissue>
    </source>
</reference>
<protein>
    <submittedName>
        <fullName evidence="5">Uncharacterized protein</fullName>
    </submittedName>
</protein>
<evidence type="ECO:0000256" key="1">
    <source>
        <dbReference type="ARBA" id="ARBA00004123"/>
    </source>
</evidence>
<comment type="subcellular location">
    <subcellularLocation>
        <location evidence="1">Nucleus</location>
    </subcellularLocation>
</comment>
<keyword evidence="6" id="KW-1185">Reference proteome</keyword>
<dbReference type="PANTHER" id="PTHR12549:SF37">
    <property type="entry name" value="LYSINE-SPECIFIC DEMETHYLASE JMJ26"/>
    <property type="match status" value="1"/>
</dbReference>
<dbReference type="GO" id="GO:0046872">
    <property type="term" value="F:metal ion binding"/>
    <property type="evidence" value="ECO:0007669"/>
    <property type="project" value="UniProtKB-KW"/>
</dbReference>
<dbReference type="AlphaFoldDB" id="A0A8X8Z5Q0"/>
<keyword evidence="3" id="KW-0479">Metal-binding</keyword>
<dbReference type="GO" id="GO:0031490">
    <property type="term" value="F:chromatin DNA binding"/>
    <property type="evidence" value="ECO:0007669"/>
    <property type="project" value="TreeGrafter"/>
</dbReference>
<dbReference type="Gene3D" id="2.60.120.650">
    <property type="entry name" value="Cupin"/>
    <property type="match status" value="1"/>
</dbReference>
<dbReference type="GO" id="GO:0006357">
    <property type="term" value="P:regulation of transcription by RNA polymerase II"/>
    <property type="evidence" value="ECO:0007669"/>
    <property type="project" value="TreeGrafter"/>
</dbReference>
<accession>A0A8X8Z5Q0</accession>
<dbReference type="GO" id="GO:0032454">
    <property type="term" value="F:histone H3K9 demethylase activity"/>
    <property type="evidence" value="ECO:0007669"/>
    <property type="project" value="InterPro"/>
</dbReference>
<dbReference type="SUPFAM" id="SSF51197">
    <property type="entry name" value="Clavaminate synthase-like"/>
    <property type="match status" value="1"/>
</dbReference>
<gene>
    <name evidence="5" type="ORF">SASPL_146585</name>
</gene>
<dbReference type="Proteomes" id="UP000298416">
    <property type="component" value="Unassembled WGS sequence"/>
</dbReference>
<proteinExistence type="inferred from homology"/>
<evidence type="ECO:0000256" key="2">
    <source>
        <dbReference type="ARBA" id="ARBA00006801"/>
    </source>
</evidence>
<dbReference type="PANTHER" id="PTHR12549">
    <property type="entry name" value="JMJC DOMAIN-CONTAINING HISTONE DEMETHYLATION PROTEIN"/>
    <property type="match status" value="1"/>
</dbReference>
<reference evidence="5" key="2">
    <citation type="submission" date="2020-08" db="EMBL/GenBank/DDBJ databases">
        <title>Plant Genome Project.</title>
        <authorList>
            <person name="Zhang R.-G."/>
        </authorList>
    </citation>
    <scope>NUCLEOTIDE SEQUENCE</scope>
    <source>
        <strain evidence="5">Huo1</strain>
        <tissue evidence="5">Leaf</tissue>
    </source>
</reference>
<comment type="caution">
    <text evidence="5">The sequence shown here is derived from an EMBL/GenBank/DDBJ whole genome shotgun (WGS) entry which is preliminary data.</text>
</comment>
<dbReference type="InterPro" id="IPR045109">
    <property type="entry name" value="LSDs-like"/>
</dbReference>
<evidence type="ECO:0000256" key="4">
    <source>
        <dbReference type="ARBA" id="ARBA00023242"/>
    </source>
</evidence>
<evidence type="ECO:0000256" key="3">
    <source>
        <dbReference type="ARBA" id="ARBA00022723"/>
    </source>
</evidence>